<dbReference type="GO" id="GO:0016887">
    <property type="term" value="F:ATP hydrolysis activity"/>
    <property type="evidence" value="ECO:0007669"/>
    <property type="project" value="RHEA"/>
</dbReference>
<dbReference type="HAMAP" id="MF_01920">
    <property type="entry name" value="Helicase_Rep"/>
    <property type="match status" value="1"/>
</dbReference>
<evidence type="ECO:0000256" key="4">
    <source>
        <dbReference type="ARBA" id="ARBA00022801"/>
    </source>
</evidence>
<dbReference type="PANTHER" id="PTHR11070">
    <property type="entry name" value="UVRD / RECB / PCRA DNA HELICASE FAMILY MEMBER"/>
    <property type="match status" value="1"/>
</dbReference>
<comment type="catalytic activity">
    <reaction evidence="9 11">
        <text>Couples ATP hydrolysis with the unwinding of duplex DNA by translocating in the 3'-5' direction.</text>
        <dbReference type="EC" id="5.6.2.4"/>
    </reaction>
</comment>
<keyword evidence="7 11" id="KW-0238">DNA-binding</keyword>
<comment type="catalytic activity">
    <reaction evidence="10 11">
        <text>ATP + H2O = ADP + phosphate + H(+)</text>
        <dbReference type="Rhea" id="RHEA:13065"/>
        <dbReference type="ChEBI" id="CHEBI:15377"/>
        <dbReference type="ChEBI" id="CHEBI:15378"/>
        <dbReference type="ChEBI" id="CHEBI:30616"/>
        <dbReference type="ChEBI" id="CHEBI:43474"/>
        <dbReference type="ChEBI" id="CHEBI:456216"/>
        <dbReference type="EC" id="5.6.2.4"/>
    </reaction>
</comment>
<evidence type="ECO:0000256" key="5">
    <source>
        <dbReference type="ARBA" id="ARBA00022806"/>
    </source>
</evidence>
<dbReference type="GO" id="GO:0003697">
    <property type="term" value="F:single-stranded DNA binding"/>
    <property type="evidence" value="ECO:0007669"/>
    <property type="project" value="UniProtKB-UniRule"/>
</dbReference>
<evidence type="ECO:0000256" key="3">
    <source>
        <dbReference type="ARBA" id="ARBA00022741"/>
    </source>
</evidence>
<proteinExistence type="inferred from homology"/>
<dbReference type="GO" id="GO:0043138">
    <property type="term" value="F:3'-5' DNA helicase activity"/>
    <property type="evidence" value="ECO:0007669"/>
    <property type="project" value="UniProtKB-UniRule"/>
</dbReference>
<dbReference type="InterPro" id="IPR014016">
    <property type="entry name" value="UvrD-like_ATP-bd"/>
</dbReference>
<evidence type="ECO:0000256" key="11">
    <source>
        <dbReference type="HAMAP-Rule" id="MF_01920"/>
    </source>
</evidence>
<dbReference type="EMBL" id="CP001801">
    <property type="protein sequence ID" value="ACX96367.1"/>
    <property type="molecule type" value="Genomic_DNA"/>
</dbReference>
<dbReference type="RefSeq" id="WP_012824401.1">
    <property type="nucleotide sequence ID" value="NC_013422.1"/>
</dbReference>
<keyword evidence="3 11" id="KW-0547">Nucleotide-binding</keyword>
<dbReference type="CDD" id="cd17932">
    <property type="entry name" value="DEXQc_UvrD"/>
    <property type="match status" value="1"/>
</dbReference>
<evidence type="ECO:0000256" key="7">
    <source>
        <dbReference type="ARBA" id="ARBA00023125"/>
    </source>
</evidence>
<evidence type="ECO:0000256" key="6">
    <source>
        <dbReference type="ARBA" id="ARBA00022840"/>
    </source>
</evidence>
<accession>D0L0Z4</accession>
<dbReference type="GO" id="GO:0005829">
    <property type="term" value="C:cytosol"/>
    <property type="evidence" value="ECO:0007669"/>
    <property type="project" value="TreeGrafter"/>
</dbReference>
<dbReference type="InterPro" id="IPR027417">
    <property type="entry name" value="P-loop_NTPase"/>
</dbReference>
<keyword evidence="5 11" id="KW-0347">Helicase</keyword>
<dbReference type="InterPro" id="IPR000212">
    <property type="entry name" value="DNA_helicase_UvrD/REP"/>
</dbReference>
<dbReference type="PROSITE" id="PS51217">
    <property type="entry name" value="UVRD_HELICASE_CTER"/>
    <property type="match status" value="1"/>
</dbReference>
<dbReference type="AlphaFoldDB" id="D0L0Z4"/>
<evidence type="ECO:0000256" key="8">
    <source>
        <dbReference type="ARBA" id="ARBA00023235"/>
    </source>
</evidence>
<dbReference type="Gene3D" id="1.10.10.160">
    <property type="match status" value="1"/>
</dbReference>
<evidence type="ECO:0000256" key="9">
    <source>
        <dbReference type="ARBA" id="ARBA00034617"/>
    </source>
</evidence>
<dbReference type="Gene3D" id="3.40.50.300">
    <property type="entry name" value="P-loop containing nucleotide triphosphate hydrolases"/>
    <property type="match status" value="2"/>
</dbReference>
<dbReference type="GO" id="GO:0000725">
    <property type="term" value="P:recombinational repair"/>
    <property type="evidence" value="ECO:0007669"/>
    <property type="project" value="TreeGrafter"/>
</dbReference>
<dbReference type="InterPro" id="IPR014017">
    <property type="entry name" value="DNA_helicase_UvrD-like_C"/>
</dbReference>
<evidence type="ECO:0000256" key="10">
    <source>
        <dbReference type="ARBA" id="ARBA00048988"/>
    </source>
</evidence>
<dbReference type="STRING" id="555778.Hneap_1537"/>
<comment type="function">
    <text evidence="11">Rep helicase is a single-stranded DNA-dependent ATPase involved in DNA replication; it can initiate unwinding at a nick in the DNA. It binds to the single-stranded DNA and acts in a progressive fashion along the DNA in the 3' to 5' direction.</text>
</comment>
<evidence type="ECO:0000256" key="1">
    <source>
        <dbReference type="ARBA" id="ARBA00009922"/>
    </source>
</evidence>
<feature type="domain" description="UvrD-like helicase C-terminal" evidence="14">
    <location>
        <begin position="291"/>
        <end position="580"/>
    </location>
</feature>
<dbReference type="PROSITE" id="PS51198">
    <property type="entry name" value="UVRD_HELICASE_ATP_BIND"/>
    <property type="match status" value="1"/>
</dbReference>
<feature type="binding site" evidence="11">
    <location>
        <position position="288"/>
    </location>
    <ligand>
        <name>ATP</name>
        <dbReference type="ChEBI" id="CHEBI:30616"/>
    </ligand>
</feature>
<feature type="domain" description="UvrD-like helicase ATP-binding" evidence="13">
    <location>
        <begin position="7"/>
        <end position="290"/>
    </location>
</feature>
<name>D0L0Z4_HALNC</name>
<dbReference type="HOGENOM" id="CLU_004585_5_4_6"/>
<organism evidence="15 16">
    <name type="scientific">Halothiobacillus neapolitanus (strain ATCC 23641 / DSM 15147 / CIP 104769 / NCIMB 8539 / c2)</name>
    <name type="common">Thiobacillus neapolitanus</name>
    <dbReference type="NCBI Taxonomy" id="555778"/>
    <lineage>
        <taxon>Bacteria</taxon>
        <taxon>Pseudomonadati</taxon>
        <taxon>Pseudomonadota</taxon>
        <taxon>Gammaproteobacteria</taxon>
        <taxon>Chromatiales</taxon>
        <taxon>Halothiobacillaceae</taxon>
        <taxon>Halothiobacillus</taxon>
    </lineage>
</organism>
<evidence type="ECO:0000259" key="13">
    <source>
        <dbReference type="PROSITE" id="PS51198"/>
    </source>
</evidence>
<dbReference type="eggNOG" id="COG0210">
    <property type="taxonomic scope" value="Bacteria"/>
</dbReference>
<protein>
    <recommendedName>
        <fullName evidence="11">ATP-dependent DNA helicase Rep</fullName>
        <ecNumber evidence="11">5.6.2.4</ecNumber>
    </recommendedName>
    <alternativeName>
        <fullName evidence="11">DNA 3'-5' helicase Rep</fullName>
    </alternativeName>
</protein>
<evidence type="ECO:0000313" key="15">
    <source>
        <dbReference type="EMBL" id="ACX96367.1"/>
    </source>
</evidence>
<evidence type="ECO:0000259" key="14">
    <source>
        <dbReference type="PROSITE" id="PS51217"/>
    </source>
</evidence>
<dbReference type="PANTHER" id="PTHR11070:SF64">
    <property type="entry name" value="ATP-DEPENDENT DNA HELICASE REP"/>
    <property type="match status" value="1"/>
</dbReference>
<comment type="similarity">
    <text evidence="1 11">Belongs to the helicase family. UvrD subfamily.</text>
</comment>
<keyword evidence="4 11" id="KW-0378">Hydrolase</keyword>
<evidence type="ECO:0000313" key="16">
    <source>
        <dbReference type="Proteomes" id="UP000009102"/>
    </source>
</evidence>
<comment type="subunit">
    <text evidence="11">Homodimer.</text>
</comment>
<evidence type="ECO:0000256" key="12">
    <source>
        <dbReference type="PROSITE-ProRule" id="PRU00560"/>
    </source>
</evidence>
<dbReference type="Pfam" id="PF13361">
    <property type="entry name" value="UvrD_C"/>
    <property type="match status" value="1"/>
</dbReference>
<dbReference type="KEGG" id="hna:Hneap_1537"/>
<dbReference type="Gene3D" id="1.10.486.10">
    <property type="entry name" value="PCRA, domain 4"/>
    <property type="match status" value="1"/>
</dbReference>
<sequence length="688" mass="78052">MSHEINLGLNAQQSAAVRHLESPLLVLAGAGSGKTRVITEKIVYLIEKQGIPARQVFAVTFTNKAAKEMVARTAERLPPERRRGLNISTFHTLGLNFIRREYAALGLRAGFTVFDSDDSLALFKSLIGHSEYKDVIEPKAAQWQISQWKNDLRTPQSCYEQAKNEGWDEETRALAGLFDQYQRQLTACNALDFDDLIGRPVELLQSDAAVRERWQARVRYLLVDEYQDTNTTQYELVRLLVGKIGALTAVGDDHQSIYAWRGAKPENLNRLADDFPNLHRIKLEQNYRSVNSVLKAANHLIALDTTTASKQLWSDIGMGEPHRVIVAATAEDEAERIATEILHRHFRAQTEYRDFAVLFRGNHQARLIEQALRKLNIPYSLTGGQSFFERAEIKDAMSYLKLLVNPDDDAAFLRVVNTPRREIGPTTIEKLGGFARERRSSLFAAARSIGIQSVFDNRAADRLNRFCDWLDGIRAQPDRDAIDVIQQVFDAIDYPAYLREQESTPKAADRRWQNVEEWLDWLAKISDTQVEAESEGGESATKMDLPALAQRMTLLGILDQQTREKDSNAVALLTLHAAKGLEFGHVFMAGMEEDILPHRDCIEDEARLAEERRLCFVGITRARLSLTFTLTKRRRRYGEWKDTEPSRFLDDIPADLLQWQGEGIEQPKEVSQAQGREHLAGIRAMLGK</sequence>
<dbReference type="InterPro" id="IPR013986">
    <property type="entry name" value="DExx_box_DNA_helicase_dom_sf"/>
</dbReference>
<keyword evidence="6 11" id="KW-0067">ATP-binding</keyword>
<dbReference type="InterPro" id="IPR005752">
    <property type="entry name" value="Helicase_Rep"/>
</dbReference>
<dbReference type="GO" id="GO:0006260">
    <property type="term" value="P:DNA replication"/>
    <property type="evidence" value="ECO:0007669"/>
    <property type="project" value="UniProtKB-UniRule"/>
</dbReference>
<gene>
    <name evidence="11" type="primary">rep</name>
    <name evidence="15" type="ordered locus">Hneap_1537</name>
</gene>
<feature type="binding site" evidence="12">
    <location>
        <begin position="28"/>
        <end position="35"/>
    </location>
    <ligand>
        <name>ATP</name>
        <dbReference type="ChEBI" id="CHEBI:30616"/>
    </ligand>
</feature>
<dbReference type="EC" id="5.6.2.4" evidence="11"/>
<dbReference type="Pfam" id="PF00580">
    <property type="entry name" value="UvrD-helicase"/>
    <property type="match status" value="1"/>
</dbReference>
<keyword evidence="2 11" id="KW-0235">DNA replication</keyword>
<dbReference type="GO" id="GO:0005524">
    <property type="term" value="F:ATP binding"/>
    <property type="evidence" value="ECO:0007669"/>
    <property type="project" value="UniProtKB-UniRule"/>
</dbReference>
<dbReference type="SUPFAM" id="SSF52540">
    <property type="entry name" value="P-loop containing nucleoside triphosphate hydrolases"/>
    <property type="match status" value="1"/>
</dbReference>
<evidence type="ECO:0000256" key="2">
    <source>
        <dbReference type="ARBA" id="ARBA00022705"/>
    </source>
</evidence>
<dbReference type="Proteomes" id="UP000009102">
    <property type="component" value="Chromosome"/>
</dbReference>
<reference evidence="15 16" key="1">
    <citation type="submission" date="2009-10" db="EMBL/GenBank/DDBJ databases">
        <title>Complete sequence of Halothiobacillus neapolitanus c2.</title>
        <authorList>
            <consortium name="US DOE Joint Genome Institute"/>
            <person name="Lucas S."/>
            <person name="Copeland A."/>
            <person name="Lapidus A."/>
            <person name="Glavina del Rio T."/>
            <person name="Tice H."/>
            <person name="Bruce D."/>
            <person name="Goodwin L."/>
            <person name="Pitluck S."/>
            <person name="Davenport K."/>
            <person name="Brettin T."/>
            <person name="Detter J.C."/>
            <person name="Han C."/>
            <person name="Tapia R."/>
            <person name="Larimer F."/>
            <person name="Land M."/>
            <person name="Hauser L."/>
            <person name="Kyrpides N."/>
            <person name="Mikhailova N."/>
            <person name="Kerfeld C."/>
            <person name="Cannon G."/>
            <person name="Heinhort S."/>
        </authorList>
    </citation>
    <scope>NUCLEOTIDE SEQUENCE [LARGE SCALE GENOMIC DNA]</scope>
    <source>
        <strain evidence="16">ATCC 23641 / c2</strain>
    </source>
</reference>
<keyword evidence="8 11" id="KW-0413">Isomerase</keyword>
<keyword evidence="16" id="KW-1185">Reference proteome</keyword>